<reference evidence="4" key="1">
    <citation type="journal article" date="2019" name="Int. J. Syst. Evol. Microbiol.">
        <title>The Global Catalogue of Microorganisms (GCM) 10K type strain sequencing project: providing services to taxonomists for standard genome sequencing and annotation.</title>
        <authorList>
            <consortium name="The Broad Institute Genomics Platform"/>
            <consortium name="The Broad Institute Genome Sequencing Center for Infectious Disease"/>
            <person name="Wu L."/>
            <person name="Ma J."/>
        </authorList>
    </citation>
    <scope>NUCLEOTIDE SEQUENCE [LARGE SCALE GENOMIC DNA]</scope>
    <source>
        <strain evidence="4">CECT 8570</strain>
    </source>
</reference>
<dbReference type="SUPFAM" id="SSF48452">
    <property type="entry name" value="TPR-like"/>
    <property type="match status" value="1"/>
</dbReference>
<name>A0ABV8V0Q6_9GAMM</name>
<proteinExistence type="predicted"/>
<dbReference type="EMBL" id="JBHSCX010000003">
    <property type="protein sequence ID" value="MFC4361471.1"/>
    <property type="molecule type" value="Genomic_DNA"/>
</dbReference>
<feature type="transmembrane region" description="Helical" evidence="2">
    <location>
        <begin position="70"/>
        <end position="89"/>
    </location>
</feature>
<keyword evidence="2" id="KW-1133">Transmembrane helix</keyword>
<feature type="transmembrane region" description="Helical" evidence="2">
    <location>
        <begin position="161"/>
        <end position="183"/>
    </location>
</feature>
<dbReference type="Gene3D" id="1.25.40.10">
    <property type="entry name" value="Tetratricopeptide repeat domain"/>
    <property type="match status" value="1"/>
</dbReference>
<evidence type="ECO:0000256" key="2">
    <source>
        <dbReference type="SAM" id="Phobius"/>
    </source>
</evidence>
<evidence type="ECO:0000313" key="4">
    <source>
        <dbReference type="Proteomes" id="UP001595840"/>
    </source>
</evidence>
<accession>A0ABV8V0Q6</accession>
<gene>
    <name evidence="3" type="ORF">ACFOX3_04105</name>
</gene>
<organism evidence="3 4">
    <name type="scientific">Simiduia curdlanivorans</name>
    <dbReference type="NCBI Taxonomy" id="1492769"/>
    <lineage>
        <taxon>Bacteria</taxon>
        <taxon>Pseudomonadati</taxon>
        <taxon>Pseudomonadota</taxon>
        <taxon>Gammaproteobacteria</taxon>
        <taxon>Cellvibrionales</taxon>
        <taxon>Cellvibrionaceae</taxon>
        <taxon>Simiduia</taxon>
    </lineage>
</organism>
<comment type="caution">
    <text evidence="3">The sequence shown here is derived from an EMBL/GenBank/DDBJ whole genome shotgun (WGS) entry which is preliminary data.</text>
</comment>
<keyword evidence="2" id="KW-0812">Transmembrane</keyword>
<dbReference type="Proteomes" id="UP001595840">
    <property type="component" value="Unassembled WGS sequence"/>
</dbReference>
<feature type="compositionally biased region" description="Basic and acidic residues" evidence="1">
    <location>
        <begin position="506"/>
        <end position="524"/>
    </location>
</feature>
<sequence>MEYCHFHPLSSATFYCDHCLTNLCDHCIDDTQQRGGERCISCAKPLISLGAAHSAEPFWRKLKDAFHYPLYGQSLTLIIGVAVMTSVVAYIPFAIVFYLMAVGALMRYSFACLENTANGKMTAPDITEAYEGGILLIFQLIGIVVIMTAAVFGVNEFLGEGLARLLAVFCLLSFPAIIILFALNRNMFDAINPLSITQLILSVGLSYGVLLGLILVMSASVSVIHELIGAEFSFINALLQGIVSNFYTVVTFHIMGYMIFQYQAELGFVAREDHGGIAKSKTEQDLHNAKIDIALKLGQYGRVVDLFGEANRKFPNDYNYYVRCFDLLCAIKQTDRLEKFLPFYFDFLPKAQRGDQIYPSFKRALGLIPNYLPATAKLRHQLAEQCQFKGDPKSALRLLNGIHKHFPTYPKLTAAYEVMERALGDLPNMEKQRAQCKTFIENLKQKAAEAEAAKQAAQAILKPKNKPMLDKSALRPNKDNTPQEAQTQPLRKSEQQKLRAQQLAERNAKGEAEGKDLPPIEFKP</sequence>
<evidence type="ECO:0000313" key="3">
    <source>
        <dbReference type="EMBL" id="MFC4361471.1"/>
    </source>
</evidence>
<dbReference type="InterPro" id="IPR011990">
    <property type="entry name" value="TPR-like_helical_dom_sf"/>
</dbReference>
<feature type="compositionally biased region" description="Polar residues" evidence="1">
    <location>
        <begin position="479"/>
        <end position="490"/>
    </location>
</feature>
<feature type="transmembrane region" description="Helical" evidence="2">
    <location>
        <begin position="195"/>
        <end position="217"/>
    </location>
</feature>
<feature type="region of interest" description="Disordered" evidence="1">
    <location>
        <begin position="459"/>
        <end position="524"/>
    </location>
</feature>
<feature type="compositionally biased region" description="Basic and acidic residues" evidence="1">
    <location>
        <begin position="467"/>
        <end position="478"/>
    </location>
</feature>
<feature type="transmembrane region" description="Helical" evidence="2">
    <location>
        <begin position="134"/>
        <end position="155"/>
    </location>
</feature>
<evidence type="ECO:0000256" key="1">
    <source>
        <dbReference type="SAM" id="MobiDB-lite"/>
    </source>
</evidence>
<keyword evidence="2" id="KW-0472">Membrane</keyword>
<feature type="transmembrane region" description="Helical" evidence="2">
    <location>
        <begin position="237"/>
        <end position="260"/>
    </location>
</feature>
<keyword evidence="4" id="KW-1185">Reference proteome</keyword>
<dbReference type="RefSeq" id="WP_290259631.1">
    <property type="nucleotide sequence ID" value="NZ_JAUFQG010000004.1"/>
</dbReference>
<protein>
    <recommendedName>
        <fullName evidence="5">B box-type domain-containing protein</fullName>
    </recommendedName>
</protein>
<evidence type="ECO:0008006" key="5">
    <source>
        <dbReference type="Google" id="ProtNLM"/>
    </source>
</evidence>